<protein>
    <submittedName>
        <fullName evidence="1">Ethylene-responsive transcription factor 1A-like</fullName>
    </submittedName>
</protein>
<dbReference type="EMBL" id="LXQA010344274">
    <property type="protein sequence ID" value="MCI45447.1"/>
    <property type="molecule type" value="Genomic_DNA"/>
</dbReference>
<sequence>DDSEDMVLYGVLLDAVNVGWVSSLEVGSPESIGVSRTLAQGIITQIGRDSTIWARLDLA</sequence>
<dbReference type="AlphaFoldDB" id="A0A392SAL4"/>
<reference evidence="1 2" key="1">
    <citation type="journal article" date="2018" name="Front. Plant Sci.">
        <title>Red Clover (Trifolium pratense) and Zigzag Clover (T. medium) - A Picture of Genomic Similarities and Differences.</title>
        <authorList>
            <person name="Dluhosova J."/>
            <person name="Istvanek J."/>
            <person name="Nedelnik J."/>
            <person name="Repkova J."/>
        </authorList>
    </citation>
    <scope>NUCLEOTIDE SEQUENCE [LARGE SCALE GENOMIC DNA]</scope>
    <source>
        <strain evidence="2">cv. 10/8</strain>
        <tissue evidence="1">Leaf</tissue>
    </source>
</reference>
<keyword evidence="2" id="KW-1185">Reference proteome</keyword>
<evidence type="ECO:0000313" key="2">
    <source>
        <dbReference type="Proteomes" id="UP000265520"/>
    </source>
</evidence>
<feature type="non-terminal residue" evidence="1">
    <location>
        <position position="1"/>
    </location>
</feature>
<proteinExistence type="predicted"/>
<evidence type="ECO:0000313" key="1">
    <source>
        <dbReference type="EMBL" id="MCI45447.1"/>
    </source>
</evidence>
<organism evidence="1 2">
    <name type="scientific">Trifolium medium</name>
    <dbReference type="NCBI Taxonomy" id="97028"/>
    <lineage>
        <taxon>Eukaryota</taxon>
        <taxon>Viridiplantae</taxon>
        <taxon>Streptophyta</taxon>
        <taxon>Embryophyta</taxon>
        <taxon>Tracheophyta</taxon>
        <taxon>Spermatophyta</taxon>
        <taxon>Magnoliopsida</taxon>
        <taxon>eudicotyledons</taxon>
        <taxon>Gunneridae</taxon>
        <taxon>Pentapetalae</taxon>
        <taxon>rosids</taxon>
        <taxon>fabids</taxon>
        <taxon>Fabales</taxon>
        <taxon>Fabaceae</taxon>
        <taxon>Papilionoideae</taxon>
        <taxon>50 kb inversion clade</taxon>
        <taxon>NPAAA clade</taxon>
        <taxon>Hologalegina</taxon>
        <taxon>IRL clade</taxon>
        <taxon>Trifolieae</taxon>
        <taxon>Trifolium</taxon>
    </lineage>
</organism>
<comment type="caution">
    <text evidence="1">The sequence shown here is derived from an EMBL/GenBank/DDBJ whole genome shotgun (WGS) entry which is preliminary data.</text>
</comment>
<accession>A0A392SAL4</accession>
<name>A0A392SAL4_9FABA</name>
<dbReference type="Proteomes" id="UP000265520">
    <property type="component" value="Unassembled WGS sequence"/>
</dbReference>